<reference evidence="1" key="1">
    <citation type="journal article" date="2004" name="Nature">
        <title>Genome duplication in the teleost fish Tetraodon nigroviridis reveals the early vertebrate proto-karyotype.</title>
        <authorList>
            <person name="Jaillon O."/>
            <person name="Aury J.-M."/>
            <person name="Brunet F."/>
            <person name="Petit J.-L."/>
            <person name="Stange-Thomann N."/>
            <person name="Mauceli E."/>
            <person name="Bouneau L."/>
            <person name="Fischer C."/>
            <person name="Ozouf-Costaz C."/>
            <person name="Bernot A."/>
            <person name="Nicaud S."/>
            <person name="Jaffe D."/>
            <person name="Fisher S."/>
            <person name="Lutfalla G."/>
            <person name="Dossat C."/>
            <person name="Segurens B."/>
            <person name="Dasilva C."/>
            <person name="Salanoubat M."/>
            <person name="Levy M."/>
            <person name="Boudet N."/>
            <person name="Castellano S."/>
            <person name="Anthouard V."/>
            <person name="Jubin C."/>
            <person name="Castelli V."/>
            <person name="Katinka M."/>
            <person name="Vacherie B."/>
            <person name="Biemont C."/>
            <person name="Skalli Z."/>
            <person name="Cattolico L."/>
            <person name="Poulain J."/>
            <person name="De Berardinis V."/>
            <person name="Cruaud C."/>
            <person name="Duprat S."/>
            <person name="Brottier P."/>
            <person name="Coutanceau J.-P."/>
            <person name="Gouzy J."/>
            <person name="Parra G."/>
            <person name="Lardier G."/>
            <person name="Chapple C."/>
            <person name="McKernan K.J."/>
            <person name="McEwan P."/>
            <person name="Bosak S."/>
            <person name="Kellis M."/>
            <person name="Volff J.-N."/>
            <person name="Guigo R."/>
            <person name="Zody M.C."/>
            <person name="Mesirov J."/>
            <person name="Lindblad-Toh K."/>
            <person name="Birren B."/>
            <person name="Nusbaum C."/>
            <person name="Kahn D."/>
            <person name="Robinson-Rechavi M."/>
            <person name="Laudet V."/>
            <person name="Schachter V."/>
            <person name="Quetier F."/>
            <person name="Saurin W."/>
            <person name="Scarpelli C."/>
            <person name="Wincker P."/>
            <person name="Lander E.S."/>
            <person name="Weissenbach J."/>
            <person name="Roest Crollius H."/>
        </authorList>
    </citation>
    <scope>NUCLEOTIDE SEQUENCE [LARGE SCALE GENOMIC DNA]</scope>
</reference>
<dbReference type="EMBL" id="CAAE01014604">
    <property type="protein sequence ID" value="CAG00647.1"/>
    <property type="molecule type" value="Genomic_DNA"/>
</dbReference>
<proteinExistence type="predicted"/>
<sequence length="87" mass="9589">METGRCLTVLRIPSASVHLIGIQSSEGSMRVSGTRRGSCCLSPAMLNLHRRLGIDSRTSKRDRHTVTGKMNCHLAFLNRLAASNWPL</sequence>
<gene>
    <name evidence="1" type="ORF">GSTENG00019147001</name>
</gene>
<name>Q4SFD5_TETNG</name>
<protein>
    <submittedName>
        <fullName evidence="1">(spotted green pufferfish) hypothetical protein</fullName>
    </submittedName>
</protein>
<dbReference type="AlphaFoldDB" id="Q4SFD5"/>
<evidence type="ECO:0000313" key="1">
    <source>
        <dbReference type="EMBL" id="CAG00647.1"/>
    </source>
</evidence>
<organism evidence="1">
    <name type="scientific">Tetraodon nigroviridis</name>
    <name type="common">Spotted green pufferfish</name>
    <name type="synonym">Chelonodon nigroviridis</name>
    <dbReference type="NCBI Taxonomy" id="99883"/>
    <lineage>
        <taxon>Eukaryota</taxon>
        <taxon>Metazoa</taxon>
        <taxon>Chordata</taxon>
        <taxon>Craniata</taxon>
        <taxon>Vertebrata</taxon>
        <taxon>Euteleostomi</taxon>
        <taxon>Actinopterygii</taxon>
        <taxon>Neopterygii</taxon>
        <taxon>Teleostei</taxon>
        <taxon>Neoteleostei</taxon>
        <taxon>Acanthomorphata</taxon>
        <taxon>Eupercaria</taxon>
        <taxon>Tetraodontiformes</taxon>
        <taxon>Tetradontoidea</taxon>
        <taxon>Tetraodontidae</taxon>
        <taxon>Tetraodon</taxon>
    </lineage>
</organism>
<accession>Q4SFD5</accession>
<comment type="caution">
    <text evidence="1">The sequence shown here is derived from an EMBL/GenBank/DDBJ whole genome shotgun (WGS) entry which is preliminary data.</text>
</comment>
<reference evidence="1" key="2">
    <citation type="submission" date="2004-02" db="EMBL/GenBank/DDBJ databases">
        <authorList>
            <consortium name="Genoscope"/>
            <consortium name="Whitehead Institute Centre for Genome Research"/>
        </authorList>
    </citation>
    <scope>NUCLEOTIDE SEQUENCE</scope>
</reference>
<dbReference type="KEGG" id="tng:GSTEN00019147G001"/>